<evidence type="ECO:0000256" key="1">
    <source>
        <dbReference type="SAM" id="Phobius"/>
    </source>
</evidence>
<gene>
    <name evidence="2" type="ORF">SAMN04488098_101415</name>
</gene>
<keyword evidence="3" id="KW-1185">Reference proteome</keyword>
<name>A0A1G8ZE49_9LACT</name>
<proteinExistence type="predicted"/>
<keyword evidence="1" id="KW-0472">Membrane</keyword>
<evidence type="ECO:0000313" key="3">
    <source>
        <dbReference type="Proteomes" id="UP000199433"/>
    </source>
</evidence>
<feature type="transmembrane region" description="Helical" evidence="1">
    <location>
        <begin position="86"/>
        <end position="104"/>
    </location>
</feature>
<dbReference type="EMBL" id="FNFK01000014">
    <property type="protein sequence ID" value="SDK13307.1"/>
    <property type="molecule type" value="Genomic_DNA"/>
</dbReference>
<dbReference type="RefSeq" id="WP_091266169.1">
    <property type="nucleotide sequence ID" value="NZ_FNFK01000014.1"/>
</dbReference>
<evidence type="ECO:0008006" key="4">
    <source>
        <dbReference type="Google" id="ProtNLM"/>
    </source>
</evidence>
<dbReference type="Proteomes" id="UP000199433">
    <property type="component" value="Unassembled WGS sequence"/>
</dbReference>
<keyword evidence="1" id="KW-0812">Transmembrane</keyword>
<dbReference type="OrthoDB" id="2165242at2"/>
<feature type="transmembrane region" description="Helical" evidence="1">
    <location>
        <begin position="45"/>
        <end position="65"/>
    </location>
</feature>
<reference evidence="3" key="1">
    <citation type="submission" date="2016-10" db="EMBL/GenBank/DDBJ databases">
        <authorList>
            <person name="Varghese N."/>
            <person name="Submissions S."/>
        </authorList>
    </citation>
    <scope>NUCLEOTIDE SEQUENCE [LARGE SCALE GENOMIC DNA]</scope>
    <source>
        <strain evidence="3">DSM 19181</strain>
    </source>
</reference>
<protein>
    <recommendedName>
        <fullName evidence="4">GtrA-like protein</fullName>
    </recommendedName>
</protein>
<dbReference type="STRING" id="426701.SAMN04488098_101415"/>
<organism evidence="2 3">
    <name type="scientific">Alkalibacterium thalassium</name>
    <dbReference type="NCBI Taxonomy" id="426701"/>
    <lineage>
        <taxon>Bacteria</taxon>
        <taxon>Bacillati</taxon>
        <taxon>Bacillota</taxon>
        <taxon>Bacilli</taxon>
        <taxon>Lactobacillales</taxon>
        <taxon>Carnobacteriaceae</taxon>
        <taxon>Alkalibacterium</taxon>
    </lineage>
</organism>
<evidence type="ECO:0000313" key="2">
    <source>
        <dbReference type="EMBL" id="SDK13307.1"/>
    </source>
</evidence>
<dbReference type="GO" id="GO:0016020">
    <property type="term" value="C:membrane"/>
    <property type="evidence" value="ECO:0007669"/>
    <property type="project" value="UniProtKB-SubCell"/>
</dbReference>
<feature type="transmembrane region" description="Helical" evidence="1">
    <location>
        <begin position="230"/>
        <end position="247"/>
    </location>
</feature>
<keyword evidence="1" id="KW-1133">Transmembrane helix</keyword>
<sequence>MYSAKVMGIHFKKAATYFRNFGLSAMLDLSIFAIILFFAKPIFGTGMAILMASVTARILSSLVNFRLNKVLFLGGNSKKRSYLIKYYILWLGLLTSSASMIYIINDVFAINEVIAKTISDISLGIFSYQTQMRWVFRENSSKKTKGIYFRVVRKILACFMKREVMVDKKIFSKENVLVGHHQNFYGPVSCMLYLPDSVHFWVVSHLFTFKECFNMYYQHTFKKIIKLPKILAFIMAVLCGLFIPPLIKSAKAIPVYRESRKITKTLTQSIDLLNQGKQVMIFPDAEYDDDGQIMGEIYNGFMHLEKLYHRANKKHIGFVPIITDKKTGKIINSKALYFNDKTPYNVQKNILTNQIRDSMNLKYKDNTGLKTHSHMSEMKVKSTYRKR</sequence>
<feature type="transmembrane region" description="Helical" evidence="1">
    <location>
        <begin position="21"/>
        <end position="39"/>
    </location>
</feature>
<accession>A0A1G8ZE49</accession>
<dbReference type="GO" id="GO:0000271">
    <property type="term" value="P:polysaccharide biosynthetic process"/>
    <property type="evidence" value="ECO:0007669"/>
    <property type="project" value="InterPro"/>
</dbReference>
<dbReference type="AlphaFoldDB" id="A0A1G8ZE49"/>